<dbReference type="SUPFAM" id="SSF54506">
    <property type="entry name" value="Diaminopimelate epimerase-like"/>
    <property type="match status" value="1"/>
</dbReference>
<name>A0A1E3NY99_WICAA</name>
<feature type="active site" evidence="1">
    <location>
        <position position="45"/>
    </location>
</feature>
<dbReference type="NCBIfam" id="TIGR00654">
    <property type="entry name" value="PhzF_family"/>
    <property type="match status" value="1"/>
</dbReference>
<gene>
    <name evidence="2" type="ORF">WICANDRAFT_34174</name>
</gene>
<proteinExistence type="predicted"/>
<dbReference type="Proteomes" id="UP000094112">
    <property type="component" value="Unassembled WGS sequence"/>
</dbReference>
<dbReference type="OrthoDB" id="75169at2759"/>
<dbReference type="EMBL" id="KV454212">
    <property type="protein sequence ID" value="ODQ58075.1"/>
    <property type="molecule type" value="Genomic_DNA"/>
</dbReference>
<reference evidence="2 3" key="1">
    <citation type="journal article" date="2016" name="Proc. Natl. Acad. Sci. U.S.A.">
        <title>Comparative genomics of biotechnologically important yeasts.</title>
        <authorList>
            <person name="Riley R."/>
            <person name="Haridas S."/>
            <person name="Wolfe K.H."/>
            <person name="Lopes M.R."/>
            <person name="Hittinger C.T."/>
            <person name="Goeker M."/>
            <person name="Salamov A.A."/>
            <person name="Wisecaver J.H."/>
            <person name="Long T.M."/>
            <person name="Calvey C.H."/>
            <person name="Aerts A.L."/>
            <person name="Barry K.W."/>
            <person name="Choi C."/>
            <person name="Clum A."/>
            <person name="Coughlan A.Y."/>
            <person name="Deshpande S."/>
            <person name="Douglass A.P."/>
            <person name="Hanson S.J."/>
            <person name="Klenk H.-P."/>
            <person name="LaButti K.M."/>
            <person name="Lapidus A."/>
            <person name="Lindquist E.A."/>
            <person name="Lipzen A.M."/>
            <person name="Meier-Kolthoff J.P."/>
            <person name="Ohm R.A."/>
            <person name="Otillar R.P."/>
            <person name="Pangilinan J.L."/>
            <person name="Peng Y."/>
            <person name="Rokas A."/>
            <person name="Rosa C.A."/>
            <person name="Scheuner C."/>
            <person name="Sibirny A.A."/>
            <person name="Slot J.C."/>
            <person name="Stielow J.B."/>
            <person name="Sun H."/>
            <person name="Kurtzman C.P."/>
            <person name="Blackwell M."/>
            <person name="Grigoriev I.V."/>
            <person name="Jeffries T.W."/>
        </authorList>
    </citation>
    <scope>NUCLEOTIDE SEQUENCE [LARGE SCALE GENOMIC DNA]</scope>
    <source>
        <strain evidence="3">ATCC 58044 / CBS 1984 / NCYC 433 / NRRL Y-366-8</strain>
    </source>
</reference>
<dbReference type="STRING" id="683960.A0A1E3NY99"/>
<dbReference type="InterPro" id="IPR003719">
    <property type="entry name" value="Phenazine_PhzF-like"/>
</dbReference>
<dbReference type="Gene3D" id="3.10.310.10">
    <property type="entry name" value="Diaminopimelate Epimerase, Chain A, domain 1"/>
    <property type="match status" value="2"/>
</dbReference>
<protein>
    <submittedName>
        <fullName evidence="2">Uncharacterized protein</fullName>
    </submittedName>
</protein>
<evidence type="ECO:0000313" key="2">
    <source>
        <dbReference type="EMBL" id="ODQ58075.1"/>
    </source>
</evidence>
<dbReference type="PANTHER" id="PTHR13774">
    <property type="entry name" value="PHENAZINE BIOSYNTHESIS PROTEIN"/>
    <property type="match status" value="1"/>
</dbReference>
<dbReference type="RefSeq" id="XP_019037282.1">
    <property type="nucleotide sequence ID" value="XM_019182159.1"/>
</dbReference>
<dbReference type="GO" id="GO:0005737">
    <property type="term" value="C:cytoplasm"/>
    <property type="evidence" value="ECO:0007669"/>
    <property type="project" value="TreeGrafter"/>
</dbReference>
<dbReference type="GO" id="GO:0016853">
    <property type="term" value="F:isomerase activity"/>
    <property type="evidence" value="ECO:0007669"/>
    <property type="project" value="TreeGrafter"/>
</dbReference>
<dbReference type="AlphaFoldDB" id="A0A1E3NY99"/>
<evidence type="ECO:0000313" key="3">
    <source>
        <dbReference type="Proteomes" id="UP000094112"/>
    </source>
</evidence>
<dbReference type="PANTHER" id="PTHR13774:SF32">
    <property type="entry name" value="ANTISENSE-ENHANCING SEQUENCE 1"/>
    <property type="match status" value="1"/>
</dbReference>
<dbReference type="Pfam" id="PF02567">
    <property type="entry name" value="PhzC-PhzF"/>
    <property type="match status" value="1"/>
</dbReference>
<dbReference type="GeneID" id="30199405"/>
<evidence type="ECO:0000256" key="1">
    <source>
        <dbReference type="PIRSR" id="PIRSR016184-1"/>
    </source>
</evidence>
<keyword evidence="3" id="KW-1185">Reference proteome</keyword>
<organism evidence="2 3">
    <name type="scientific">Wickerhamomyces anomalus (strain ATCC 58044 / CBS 1984 / NCYC 433 / NRRL Y-366-8)</name>
    <name type="common">Yeast</name>
    <name type="synonym">Hansenula anomala</name>
    <dbReference type="NCBI Taxonomy" id="683960"/>
    <lineage>
        <taxon>Eukaryota</taxon>
        <taxon>Fungi</taxon>
        <taxon>Dikarya</taxon>
        <taxon>Ascomycota</taxon>
        <taxon>Saccharomycotina</taxon>
        <taxon>Saccharomycetes</taxon>
        <taxon>Phaffomycetales</taxon>
        <taxon>Wickerhamomycetaceae</taxon>
        <taxon>Wickerhamomyces</taxon>
    </lineage>
</organism>
<sequence length="279" mass="30106">MGQFKQVDVFTSTKFQGNPVAVFFEADNLSTQEMAKIANWTNLSETTFVLKPSSNKADYKLRIFTPGSELPFAGHPTIGSCHALLEAGLITPQTGKIIQECGAGLVELTVTDDDISFKLPYYKHSKFDDNEQVLSHLGLNENQVLKTVLVDDGPTWLTFQLKTAQDVLNLNPDFSSLANFSATSNITGIDVFGVHEDGSYEARNFAPADGVNEDPVCGSGAGAVGSVLAEEYGITGEIKIKQGCKVKRNGQLKVVIEQVEGKYQVNVGGKAVTCINGTY</sequence>
<dbReference type="PIRSF" id="PIRSF016184">
    <property type="entry name" value="PhzC_PhzF"/>
    <property type="match status" value="1"/>
</dbReference>
<accession>A0A1E3NY99</accession>